<evidence type="ECO:0000313" key="12">
    <source>
        <dbReference type="EMBL" id="EDM08209.1"/>
    </source>
</evidence>
<dbReference type="PANTHER" id="PTHR15484">
    <property type="entry name" value="DNA-DIRECTED RNA POLYMERASE I SUBUNIT RPA34"/>
    <property type="match status" value="1"/>
</dbReference>
<evidence type="ECO:0000256" key="5">
    <source>
        <dbReference type="ARBA" id="ARBA00061467"/>
    </source>
</evidence>
<feature type="compositionally biased region" description="Basic and acidic residues" evidence="11">
    <location>
        <begin position="423"/>
        <end position="433"/>
    </location>
</feature>
<feature type="region of interest" description="Disordered" evidence="11">
    <location>
        <begin position="391"/>
        <end position="458"/>
    </location>
</feature>
<evidence type="ECO:0000256" key="1">
    <source>
        <dbReference type="ARBA" id="ARBA00004604"/>
    </source>
</evidence>
<name>A6J8M5_RAT</name>
<keyword evidence="2" id="KW-0597">Phosphoprotein</keyword>
<dbReference type="Gene3D" id="6.20.250.70">
    <property type="match status" value="1"/>
</dbReference>
<evidence type="ECO:0000256" key="3">
    <source>
        <dbReference type="ARBA" id="ARBA00022990"/>
    </source>
</evidence>
<keyword evidence="4" id="KW-0539">Nucleus</keyword>
<feature type="compositionally biased region" description="Basic and acidic residues" evidence="11">
    <location>
        <begin position="219"/>
        <end position="228"/>
    </location>
</feature>
<dbReference type="Pfam" id="PF08208">
    <property type="entry name" value="RNA_polI_A34"/>
    <property type="match status" value="1"/>
</dbReference>
<reference evidence="12" key="2">
    <citation type="submission" date="2005-09" db="EMBL/GenBank/DDBJ databases">
        <authorList>
            <person name="Mural R.J."/>
            <person name="Li P.W."/>
            <person name="Adams M.D."/>
            <person name="Amanatides P.G."/>
            <person name="Baden-Tillson H."/>
            <person name="Barnstead M."/>
            <person name="Chin S.H."/>
            <person name="Dew I."/>
            <person name="Evans C.A."/>
            <person name="Ferriera S."/>
            <person name="Flanigan M."/>
            <person name="Fosler C."/>
            <person name="Glodek A."/>
            <person name="Gu Z."/>
            <person name="Holt R.A."/>
            <person name="Jennings D."/>
            <person name="Kraft C.L."/>
            <person name="Lu F."/>
            <person name="Nguyen T."/>
            <person name="Nusskern D.R."/>
            <person name="Pfannkoch C.M."/>
            <person name="Sitter C."/>
            <person name="Sutton G.G."/>
            <person name="Venter J.C."/>
            <person name="Wang Z."/>
            <person name="Woodage T."/>
            <person name="Zheng X.H."/>
            <person name="Zhong F."/>
        </authorList>
    </citation>
    <scope>NUCLEOTIDE SEQUENCE</scope>
    <source>
        <strain evidence="12">BN</strain>
    </source>
</reference>
<dbReference type="InterPro" id="IPR013240">
    <property type="entry name" value="DNA-dir_RNA_pol1_su_RPA34"/>
</dbReference>
<evidence type="ECO:0000256" key="8">
    <source>
        <dbReference type="ARBA" id="ARBA00077335"/>
    </source>
</evidence>
<evidence type="ECO:0000313" key="13">
    <source>
        <dbReference type="RGD" id="1591707"/>
    </source>
</evidence>
<accession>A6J8M5</accession>
<dbReference type="KEGG" id="rno:680493"/>
<dbReference type="RGD" id="1591707">
    <property type="gene designation" value="Polr1g"/>
</dbReference>
<evidence type="ECO:0000256" key="10">
    <source>
        <dbReference type="ARBA" id="ARBA00083122"/>
    </source>
</evidence>
<dbReference type="EMBL" id="CH473979">
    <property type="protein sequence ID" value="EDM08209.1"/>
    <property type="molecule type" value="Genomic_DNA"/>
</dbReference>
<proteinExistence type="inferred from homology"/>
<dbReference type="RefSeq" id="NP_001102886.1">
    <property type="nucleotide sequence ID" value="NM_001109416.1"/>
</dbReference>
<evidence type="ECO:0000256" key="9">
    <source>
        <dbReference type="ARBA" id="ARBA00079154"/>
    </source>
</evidence>
<dbReference type="GO" id="GO:0006361">
    <property type="term" value="P:transcription initiation at RNA polymerase I promoter"/>
    <property type="evidence" value="ECO:0007669"/>
    <property type="project" value="Ensembl"/>
</dbReference>
<gene>
    <name evidence="13" type="primary">Polr1g</name>
    <name evidence="12" type="ORF">rCG_54584</name>
</gene>
<dbReference type="GO" id="GO:0005736">
    <property type="term" value="C:RNA polymerase I complex"/>
    <property type="evidence" value="ECO:0007669"/>
    <property type="project" value="Ensembl"/>
</dbReference>
<dbReference type="GO" id="GO:0005654">
    <property type="term" value="C:nucleoplasm"/>
    <property type="evidence" value="ECO:0007669"/>
    <property type="project" value="Ensembl"/>
</dbReference>
<feature type="region of interest" description="Disordered" evidence="11">
    <location>
        <begin position="138"/>
        <end position="203"/>
    </location>
</feature>
<sequence length="458" mass="49412">MEGTSACGATRFSCPPHFTAMSPDSDPPRFSLEALTGPDTEVWLIRAPADFAPQCLNGRRVPLSGSKTVKGKLDGKKHRYRVVTSGPQAGEATLLMSSMEAGGRLACAPAPNGSLRIMEGPQEYLISRVPLQPIPTSLPPQIPAGLRPRFSAFGGSPPVTGPGSASVLRSPTSGKRKKKRKDAEASDTQEAVNRHEAMKVETAWGDLGMDVKKKRKRHHVDEEAEAKGMEPLAELAELPVPSATGSKKRKKSKGAETLQAEEDPGHMEPVAQTEPPEGPFLSPTKKRKRQKQAEGAEEVDGTMADSQPQVTVEPHEETILLSPTKKRKKEKRQNLVMEAEMGLPGVLMETELLEPGLQAEVAPVSPKKTKKKKKGKCVDEALALAAEVTEAALPADFEPQGAPVPSKKKERGQKATEPGSEVTDPRQSEEPEPRAGQGSPKKKKKKDQESRVQNTIPH</sequence>
<dbReference type="AlphaFoldDB" id="A6J8M5"/>
<dbReference type="PANTHER" id="PTHR15484:SF8">
    <property type="entry name" value="DNA-DIRECTED RNA POLYMERASE I SUBUNIT RPA34"/>
    <property type="match status" value="1"/>
</dbReference>
<dbReference type="GO" id="GO:0005739">
    <property type="term" value="C:mitochondrion"/>
    <property type="evidence" value="ECO:0007669"/>
    <property type="project" value="Ensembl"/>
</dbReference>
<comment type="subcellular location">
    <subcellularLocation>
        <location evidence="1">Nucleus</location>
        <location evidence="1">Nucleolus</location>
    </subcellularLocation>
</comment>
<keyword evidence="3" id="KW-0007">Acetylation</keyword>
<evidence type="ECO:0000256" key="11">
    <source>
        <dbReference type="SAM" id="MobiDB-lite"/>
    </source>
</evidence>
<feature type="region of interest" description="Disordered" evidence="11">
    <location>
        <begin position="215"/>
        <end position="333"/>
    </location>
</feature>
<dbReference type="CTD" id="10849"/>
<dbReference type="OMA" id="RIFDGPQ"/>
<dbReference type="GO" id="GO:0001650">
    <property type="term" value="C:fibrillar center"/>
    <property type="evidence" value="ECO:0007669"/>
    <property type="project" value="Ensembl"/>
</dbReference>
<evidence type="ECO:0000256" key="4">
    <source>
        <dbReference type="ARBA" id="ARBA00023242"/>
    </source>
</evidence>
<comment type="subunit">
    <text evidence="6">Component of the RNA polymerase I (Pol I) complex consisting of 13 subunits: a ten-subunit catalytic core composed of POLR1A/RPA1, POLR1B/RPA2, POLR1C/RPAC1, POLR1D/RPAC2, POLR1H/RPA12, POLR2E/RPABC1, POLR2F/RPABC2, POLR2H/RPABC3, POLR2K/RPABC4 and POLR2L/RPABC5; a mobile stalk subunit POLR1F/RPA43 protruding from the core and additional subunits homologous to general transcription factors POLR1E/RPA49 and POLR1G/RPA34. Forms a heterodimer with POLR1E/RPA49. Part of Pol I pre-initiation complex (PIC), in which Pol I core assembles with RRN3 and promoter-bound UTBF and SL1/TIF-IB complex. Interacts with TAF1A thereby associates with the SL1/TIF-IB complex. Interacts with UBTF. Interacts with POLR1E/PRAF1 through its N-terminal region.</text>
</comment>
<dbReference type="AGR" id="RGD:1591707"/>
<dbReference type="Proteomes" id="UP000234681">
    <property type="component" value="Chromosome 1"/>
</dbReference>
<reference evidence="12" key="1">
    <citation type="journal article" date="2005" name="Genome Res.">
        <title>Gene and alternative splicing annotation with AIR.</title>
        <authorList>
            <person name="Florea L."/>
            <person name="Di Francesco V."/>
            <person name="Miller J."/>
            <person name="Turner R."/>
            <person name="Yao A."/>
            <person name="Harris M."/>
            <person name="Walenz B."/>
            <person name="Mobarry C."/>
            <person name="Merkulov G.V."/>
            <person name="Charlab R."/>
            <person name="Dew I."/>
            <person name="Deng Z."/>
            <person name="Istrail S."/>
            <person name="Li P."/>
            <person name="Sutton G."/>
        </authorList>
    </citation>
    <scope>NUCLEOTIDE SEQUENCE</scope>
    <source>
        <strain evidence="12">BN</strain>
    </source>
</reference>
<dbReference type="GeneID" id="680493"/>
<evidence type="ECO:0000256" key="2">
    <source>
        <dbReference type="ARBA" id="ARBA00022553"/>
    </source>
</evidence>
<organism evidence="12">
    <name type="scientific">Rattus norvegicus</name>
    <name type="common">Rat</name>
    <dbReference type="NCBI Taxonomy" id="10116"/>
    <lineage>
        <taxon>Eukaryota</taxon>
        <taxon>Metazoa</taxon>
        <taxon>Chordata</taxon>
        <taxon>Craniata</taxon>
        <taxon>Vertebrata</taxon>
        <taxon>Euteleostomi</taxon>
        <taxon>Mammalia</taxon>
        <taxon>Eutheria</taxon>
        <taxon>Euarchontoglires</taxon>
        <taxon>Glires</taxon>
        <taxon>Rodentia</taxon>
        <taxon>Myomorpha</taxon>
        <taxon>Muroidea</taxon>
        <taxon>Muridae</taxon>
        <taxon>Murinae</taxon>
        <taxon>Rattus</taxon>
    </lineage>
</organism>
<evidence type="ECO:0000256" key="6">
    <source>
        <dbReference type="ARBA" id="ARBA00063634"/>
    </source>
</evidence>
<dbReference type="OrthoDB" id="10071093at2759"/>
<comment type="similarity">
    <text evidence="5">Belongs to the eukaryotic RPA34 RNA polymerase subunit family.</text>
</comment>
<dbReference type="GO" id="GO:0009303">
    <property type="term" value="P:rRNA transcription"/>
    <property type="evidence" value="ECO:0007669"/>
    <property type="project" value="UniProtKB-ARBA"/>
</dbReference>
<protein>
    <recommendedName>
        <fullName evidence="7">DNA-directed RNA polymerase I subunit RPA34</fullName>
    </recommendedName>
    <alternativeName>
        <fullName evidence="9">A34.5</fullName>
    </alternativeName>
    <alternativeName>
        <fullName evidence="10">DNA-directed RNA polymerase I subunit G</fullName>
    </alternativeName>
    <alternativeName>
        <fullName evidence="8">RNA polymerase I-associated factor PAF49</fullName>
    </alternativeName>
</protein>
<dbReference type="GO" id="GO:0005829">
    <property type="term" value="C:cytosol"/>
    <property type="evidence" value="ECO:0007669"/>
    <property type="project" value="Ensembl"/>
</dbReference>
<dbReference type="FunFam" id="6.20.250.70:FF:000001">
    <property type="entry name" value="DNA-directed RNA polymerase I subunit RPA34"/>
    <property type="match status" value="1"/>
</dbReference>
<evidence type="ECO:0000256" key="7">
    <source>
        <dbReference type="ARBA" id="ARBA00073463"/>
    </source>
</evidence>